<evidence type="ECO:0000259" key="1">
    <source>
        <dbReference type="Pfam" id="PF21806"/>
    </source>
</evidence>
<dbReference type="AlphaFoldDB" id="A0A8J3B617"/>
<sequence>MQEITYDEFVDRYEAISSGWDHMEFRDGYGTARELPRFATWQETGIDDGAWLDNWCTKVSSIASAGRRLRRLKVVSDPVSSYHRWIASIVHRIDAAGESHRWCYRPATAGIPQPGADFYLLDDSAVIFLHFDAEGRPNGYTFTRVSETVELCRSAFETVWETATPHGEFALQLNR</sequence>
<dbReference type="InterPro" id="IPR049244">
    <property type="entry name" value="DUF6879"/>
</dbReference>
<name>A0A8J3B617_9ACTN</name>
<proteinExistence type="predicted"/>
<evidence type="ECO:0000313" key="3">
    <source>
        <dbReference type="Proteomes" id="UP000649739"/>
    </source>
</evidence>
<dbReference type="EMBL" id="BMQB01000001">
    <property type="protein sequence ID" value="GGJ74851.1"/>
    <property type="molecule type" value="Genomic_DNA"/>
</dbReference>
<keyword evidence="3" id="KW-1185">Reference proteome</keyword>
<reference evidence="2" key="2">
    <citation type="submission" date="2020-09" db="EMBL/GenBank/DDBJ databases">
        <authorList>
            <person name="Sun Q."/>
            <person name="Ohkuma M."/>
        </authorList>
    </citation>
    <scope>NUCLEOTIDE SEQUENCE</scope>
    <source>
        <strain evidence="2">JCM 3090</strain>
    </source>
</reference>
<dbReference type="Pfam" id="PF21806">
    <property type="entry name" value="DUF6879"/>
    <property type="match status" value="1"/>
</dbReference>
<organism evidence="2 3">
    <name type="scientific">Pilimelia anulata</name>
    <dbReference type="NCBI Taxonomy" id="53371"/>
    <lineage>
        <taxon>Bacteria</taxon>
        <taxon>Bacillati</taxon>
        <taxon>Actinomycetota</taxon>
        <taxon>Actinomycetes</taxon>
        <taxon>Micromonosporales</taxon>
        <taxon>Micromonosporaceae</taxon>
        <taxon>Pilimelia</taxon>
    </lineage>
</organism>
<feature type="domain" description="DUF6879" evidence="1">
    <location>
        <begin position="7"/>
        <end position="170"/>
    </location>
</feature>
<accession>A0A8J3B617</accession>
<dbReference type="Proteomes" id="UP000649739">
    <property type="component" value="Unassembled WGS sequence"/>
</dbReference>
<protein>
    <recommendedName>
        <fullName evidence="1">DUF6879 domain-containing protein</fullName>
    </recommendedName>
</protein>
<dbReference type="RefSeq" id="WP_189167998.1">
    <property type="nucleotide sequence ID" value="NZ_BMQB01000001.1"/>
</dbReference>
<evidence type="ECO:0000313" key="2">
    <source>
        <dbReference type="EMBL" id="GGJ74851.1"/>
    </source>
</evidence>
<comment type="caution">
    <text evidence="2">The sequence shown here is derived from an EMBL/GenBank/DDBJ whole genome shotgun (WGS) entry which is preliminary data.</text>
</comment>
<reference evidence="2" key="1">
    <citation type="journal article" date="2014" name="Int. J. Syst. Evol. Microbiol.">
        <title>Complete genome sequence of Corynebacterium casei LMG S-19264T (=DSM 44701T), isolated from a smear-ripened cheese.</title>
        <authorList>
            <consortium name="US DOE Joint Genome Institute (JGI-PGF)"/>
            <person name="Walter F."/>
            <person name="Albersmeier A."/>
            <person name="Kalinowski J."/>
            <person name="Ruckert C."/>
        </authorList>
    </citation>
    <scope>NUCLEOTIDE SEQUENCE</scope>
    <source>
        <strain evidence="2">JCM 3090</strain>
    </source>
</reference>
<gene>
    <name evidence="2" type="ORF">GCM10010123_01020</name>
</gene>